<keyword evidence="6" id="KW-1133">Transmembrane helix</keyword>
<dbReference type="Gene3D" id="2.115.10.10">
    <property type="entry name" value="Tachylectin 2"/>
    <property type="match status" value="2"/>
</dbReference>
<proteinExistence type="predicted"/>
<dbReference type="CDD" id="cd06583">
    <property type="entry name" value="PGRP"/>
    <property type="match status" value="1"/>
</dbReference>
<dbReference type="OrthoDB" id="66275at2"/>
<sequence length="937" mass="98617">MARSKHRRRKSLIAYGAGAAVLATVATYGTIALASPSNGDTTAQNSPHALQDAFASAAAEFKVPQSVLMAVSYRQTLWDAHNGEPSSTGNYNVMGLTQINPQDLSQPTDAERLSEMNLSGDPAVSKHFNAKRALAAIHNEVNTSDPRLHTLDEAAKLTGTSASDLKKNSEQSVRGAAALLAQYEKDSYGSLPANAGNWYGAIARYSQSPDAGGADQFAKRVFQSIHTGESRVTDSGQIVTLAADPSVTPVKPAKTPLAAQADTSTTTTADCPSGLSCNFVKAGFGPDSATPPTIEGNYNPAKRPASGEDIRYIVIHDMEGTFEGSIQEFQNPAAIASAHYLVADDGRVTQMVATTDEAWHAANKTVNMHSIGVEHEGYAMKAASWYAEPEYDSSAALVKYLAGKFGIPLDRQHIIGHDEVPGVIDSLVSGQHWDPGPYWDWNHYMALLGSPVGDQGAGGPLRVGELVRIVPPYTTAYEPSLSNGGTTFAAHPANFVYLYTTPSTSGAQPNDPYLGSAAANDGSNWENKAVTGSEYVVAGTSGPDWTAIWYSGQKLWFHNPGGQYTAPVKSSSVITPAGTGAIAVYGRAYPEDAAYTGTGVAVQTNNNASLTKYSIPAGQAYAQAGPEKVGDYFNGGTYAGTAAGDRTLVTGTDEFYPIQYNHRIAWVKASDVKQISTTAPDPGTTRNNLLARDSSGVLYQYQGTGSAATPFYTRFKVGAGWGVYNSLVPLTDLKASGTGDMVARDTSGVLWYYQGSGNPSAPFKARLKVGAGWGVYNTMAGVRDVNGDGKPDLVARDSSGTLWFYQGTGTPATPFAARVKVGAGWGTYNSLVAVGDLNGDGRGDMVARDTAGTLWLYQGTGNAAAPFAPRVKIGAGWTIYNAMTGTGDVNGDGKPDMVARDSSGTLWLYKGTGSMTATAFAARTQIGTGWQIYGSLV</sequence>
<dbReference type="PANTHER" id="PTHR30417">
    <property type="entry name" value="N-ACETYLMURAMOYL-L-ALANINE AMIDASE AMID"/>
    <property type="match status" value="1"/>
</dbReference>
<dbReference type="InterPro" id="IPR036505">
    <property type="entry name" value="Amidase/PGRP_sf"/>
</dbReference>
<dbReference type="Gene3D" id="1.10.530.10">
    <property type="match status" value="1"/>
</dbReference>
<keyword evidence="6" id="KW-0472">Membrane</keyword>
<keyword evidence="4" id="KW-0378">Hydrolase</keyword>
<dbReference type="InterPro" id="IPR028994">
    <property type="entry name" value="Integrin_alpha_N"/>
</dbReference>
<dbReference type="InterPro" id="IPR051206">
    <property type="entry name" value="NAMLAA_amidase_2"/>
</dbReference>
<dbReference type="GO" id="GO:0008745">
    <property type="term" value="F:N-acetylmuramoyl-L-alanine amidase activity"/>
    <property type="evidence" value="ECO:0007669"/>
    <property type="project" value="UniProtKB-EC"/>
</dbReference>
<evidence type="ECO:0000256" key="5">
    <source>
        <dbReference type="ARBA" id="ARBA00023316"/>
    </source>
</evidence>
<keyword evidence="6" id="KW-0812">Transmembrane</keyword>
<evidence type="ECO:0000256" key="6">
    <source>
        <dbReference type="SAM" id="Phobius"/>
    </source>
</evidence>
<evidence type="ECO:0000256" key="2">
    <source>
        <dbReference type="ARBA" id="ARBA00011901"/>
    </source>
</evidence>
<evidence type="ECO:0000256" key="1">
    <source>
        <dbReference type="ARBA" id="ARBA00001561"/>
    </source>
</evidence>
<dbReference type="RefSeq" id="WP_079138496.1">
    <property type="nucleotide sequence ID" value="NZ_FODD01000008.1"/>
</dbReference>
<dbReference type="GO" id="GO:0009253">
    <property type="term" value="P:peptidoglycan catabolic process"/>
    <property type="evidence" value="ECO:0007669"/>
    <property type="project" value="InterPro"/>
</dbReference>
<evidence type="ECO:0000256" key="4">
    <source>
        <dbReference type="ARBA" id="ARBA00022801"/>
    </source>
</evidence>
<organism evidence="8 9">
    <name type="scientific">Actinacidiphila rubida</name>
    <dbReference type="NCBI Taxonomy" id="310780"/>
    <lineage>
        <taxon>Bacteria</taxon>
        <taxon>Bacillati</taxon>
        <taxon>Actinomycetota</taxon>
        <taxon>Actinomycetes</taxon>
        <taxon>Kitasatosporales</taxon>
        <taxon>Streptomycetaceae</taxon>
        <taxon>Actinacidiphila</taxon>
    </lineage>
</organism>
<dbReference type="EMBL" id="FODD01000008">
    <property type="protein sequence ID" value="SEN70079.1"/>
    <property type="molecule type" value="Genomic_DNA"/>
</dbReference>
<keyword evidence="9" id="KW-1185">Reference proteome</keyword>
<dbReference type="Proteomes" id="UP000181951">
    <property type="component" value="Unassembled WGS sequence"/>
</dbReference>
<dbReference type="GO" id="GO:0071555">
    <property type="term" value="P:cell wall organization"/>
    <property type="evidence" value="ECO:0007669"/>
    <property type="project" value="UniProtKB-KW"/>
</dbReference>
<accession>A0A1H8INV3</accession>
<feature type="transmembrane region" description="Helical" evidence="6">
    <location>
        <begin position="12"/>
        <end position="34"/>
    </location>
</feature>
<evidence type="ECO:0000313" key="9">
    <source>
        <dbReference type="Proteomes" id="UP000181951"/>
    </source>
</evidence>
<protein>
    <recommendedName>
        <fullName evidence="2">N-acetylmuramoyl-L-alanine amidase</fullName>
        <ecNumber evidence="2">3.5.1.28</ecNumber>
    </recommendedName>
</protein>
<keyword evidence="3" id="KW-0732">Signal</keyword>
<name>A0A1H8INV3_9ACTN</name>
<evidence type="ECO:0000259" key="7">
    <source>
        <dbReference type="SMART" id="SM00644"/>
    </source>
</evidence>
<reference evidence="8 9" key="1">
    <citation type="submission" date="2016-10" db="EMBL/GenBank/DDBJ databases">
        <authorList>
            <person name="de Groot N.N."/>
        </authorList>
    </citation>
    <scope>NUCLEOTIDE SEQUENCE [LARGE SCALE GENOMIC DNA]</scope>
    <source>
        <strain evidence="8 9">CGMCC 4.2026</strain>
    </source>
</reference>
<dbReference type="FunFam" id="3.40.80.10:FF:000006">
    <property type="entry name" value="N-acetylmuramoyl-L-alanine amidase"/>
    <property type="match status" value="1"/>
</dbReference>
<dbReference type="STRING" id="310780.SAMN05216267_1008174"/>
<dbReference type="EC" id="3.5.1.28" evidence="2"/>
<evidence type="ECO:0000313" key="8">
    <source>
        <dbReference type="EMBL" id="SEN70079.1"/>
    </source>
</evidence>
<dbReference type="GO" id="GO:0009254">
    <property type="term" value="P:peptidoglycan turnover"/>
    <property type="evidence" value="ECO:0007669"/>
    <property type="project" value="TreeGrafter"/>
</dbReference>
<dbReference type="SUPFAM" id="SSF55846">
    <property type="entry name" value="N-acetylmuramoyl-L-alanine amidase-like"/>
    <property type="match status" value="1"/>
</dbReference>
<dbReference type="AlphaFoldDB" id="A0A1H8INV3"/>
<dbReference type="SMART" id="SM00644">
    <property type="entry name" value="Ami_2"/>
    <property type="match status" value="1"/>
</dbReference>
<dbReference type="Pfam" id="PF01510">
    <property type="entry name" value="Amidase_2"/>
    <property type="match status" value="1"/>
</dbReference>
<comment type="catalytic activity">
    <reaction evidence="1">
        <text>Hydrolyzes the link between N-acetylmuramoyl residues and L-amino acid residues in certain cell-wall glycopeptides.</text>
        <dbReference type="EC" id="3.5.1.28"/>
    </reaction>
</comment>
<dbReference type="Gene3D" id="3.40.80.10">
    <property type="entry name" value="Peptidoglycan recognition protein-like"/>
    <property type="match status" value="1"/>
</dbReference>
<dbReference type="InterPro" id="IPR013517">
    <property type="entry name" value="FG-GAP"/>
</dbReference>
<keyword evidence="5" id="KW-0961">Cell wall biogenesis/degradation</keyword>
<dbReference type="SUPFAM" id="SSF69318">
    <property type="entry name" value="Integrin alpha N-terminal domain"/>
    <property type="match status" value="1"/>
</dbReference>
<gene>
    <name evidence="8" type="ORF">SAMN05216267_1008174</name>
</gene>
<feature type="domain" description="N-acetylmuramoyl-L-alanine amidase" evidence="7">
    <location>
        <begin position="298"/>
        <end position="436"/>
    </location>
</feature>
<dbReference type="Pfam" id="PF13517">
    <property type="entry name" value="FG-GAP_3"/>
    <property type="match status" value="1"/>
</dbReference>
<dbReference type="PANTHER" id="PTHR30417:SF1">
    <property type="entry name" value="N-ACETYLMURAMOYL-L-ALANINE AMIDASE AMID"/>
    <property type="match status" value="1"/>
</dbReference>
<dbReference type="InterPro" id="IPR002502">
    <property type="entry name" value="Amidase_domain"/>
</dbReference>
<evidence type="ECO:0000256" key="3">
    <source>
        <dbReference type="ARBA" id="ARBA00022729"/>
    </source>
</evidence>